<evidence type="ECO:0000313" key="11">
    <source>
        <dbReference type="Proteomes" id="UP000622890"/>
    </source>
</evidence>
<evidence type="ECO:0000256" key="5">
    <source>
        <dbReference type="ARBA" id="ARBA00022989"/>
    </source>
</evidence>
<feature type="domain" description="MacB-like periplasmic core" evidence="9">
    <location>
        <begin position="23"/>
        <end position="227"/>
    </location>
</feature>
<name>A0A934SRQ6_9BURK</name>
<dbReference type="Proteomes" id="UP000622890">
    <property type="component" value="Unassembled WGS sequence"/>
</dbReference>
<feature type="transmembrane region" description="Helical" evidence="7">
    <location>
        <begin position="21"/>
        <end position="44"/>
    </location>
</feature>
<dbReference type="Pfam" id="PF12704">
    <property type="entry name" value="MacB_PCD"/>
    <property type="match status" value="1"/>
</dbReference>
<keyword evidence="4 7" id="KW-0812">Transmembrane</keyword>
<proteinExistence type="predicted"/>
<evidence type="ECO:0000259" key="8">
    <source>
        <dbReference type="Pfam" id="PF02687"/>
    </source>
</evidence>
<organism evidence="10 11">
    <name type="scientific">Noviherbaspirillum pedocola</name>
    <dbReference type="NCBI Taxonomy" id="2801341"/>
    <lineage>
        <taxon>Bacteria</taxon>
        <taxon>Pseudomonadati</taxon>
        <taxon>Pseudomonadota</taxon>
        <taxon>Betaproteobacteria</taxon>
        <taxon>Burkholderiales</taxon>
        <taxon>Oxalobacteraceae</taxon>
        <taxon>Noviherbaspirillum</taxon>
    </lineage>
</organism>
<keyword evidence="5 7" id="KW-1133">Transmembrane helix</keyword>
<dbReference type="InterPro" id="IPR025857">
    <property type="entry name" value="MacB_PCD"/>
</dbReference>
<comment type="caution">
    <text evidence="10">The sequence shown here is derived from an EMBL/GenBank/DDBJ whole genome shotgun (WGS) entry which is preliminary data.</text>
</comment>
<dbReference type="InterPro" id="IPR051125">
    <property type="entry name" value="ABC-4/HrtB_transporter"/>
</dbReference>
<evidence type="ECO:0000256" key="1">
    <source>
        <dbReference type="ARBA" id="ARBA00004651"/>
    </source>
</evidence>
<keyword evidence="6 7" id="KW-0472">Membrane</keyword>
<dbReference type="RefSeq" id="WP_200590779.1">
    <property type="nucleotide sequence ID" value="NZ_JAEPBG010000001.1"/>
</dbReference>
<evidence type="ECO:0000256" key="3">
    <source>
        <dbReference type="ARBA" id="ARBA00022475"/>
    </source>
</evidence>
<feature type="domain" description="ABC3 transporter permease C-terminal" evidence="8">
    <location>
        <begin position="259"/>
        <end position="372"/>
    </location>
</feature>
<feature type="transmembrane region" description="Helical" evidence="7">
    <location>
        <begin position="340"/>
        <end position="362"/>
    </location>
</feature>
<keyword evidence="3" id="KW-1003">Cell membrane</keyword>
<evidence type="ECO:0000313" key="10">
    <source>
        <dbReference type="EMBL" id="MBK4733941.1"/>
    </source>
</evidence>
<evidence type="ECO:0000256" key="2">
    <source>
        <dbReference type="ARBA" id="ARBA00022448"/>
    </source>
</evidence>
<keyword evidence="11" id="KW-1185">Reference proteome</keyword>
<comment type="subcellular location">
    <subcellularLocation>
        <location evidence="1">Cell membrane</location>
        <topology evidence="1">Multi-pass membrane protein</topology>
    </subcellularLocation>
</comment>
<evidence type="ECO:0000256" key="4">
    <source>
        <dbReference type="ARBA" id="ARBA00022692"/>
    </source>
</evidence>
<evidence type="ECO:0000259" key="9">
    <source>
        <dbReference type="Pfam" id="PF12704"/>
    </source>
</evidence>
<reference evidence="10" key="1">
    <citation type="submission" date="2021-01" db="EMBL/GenBank/DDBJ databases">
        <title>Genome sequence of strain Noviherbaspirillum sp. DKR-6.</title>
        <authorList>
            <person name="Chaudhary D.K."/>
        </authorList>
    </citation>
    <scope>NUCLEOTIDE SEQUENCE</scope>
    <source>
        <strain evidence="10">DKR-6</strain>
    </source>
</reference>
<dbReference type="Pfam" id="PF02687">
    <property type="entry name" value="FtsX"/>
    <property type="match status" value="1"/>
</dbReference>
<dbReference type="EMBL" id="JAEPBG010000001">
    <property type="protein sequence ID" value="MBK4733941.1"/>
    <property type="molecule type" value="Genomic_DNA"/>
</dbReference>
<sequence length="378" mass="40600">MPGTLRIAYKLLTNDRGKFSALLIGITFAVFLMVQMTSIFAGILSRSSATVTNIGAGIWVMDPAVNTVASTIPVPDYLVSAVRSIPGVRYAVPLYSGGALVKLGDGSYQAVSVIGLDDTSLLGRPPLAQGDIRDIYAENGFIVVRDAEYGKLGKPGIGTEFQINDHRAVTVGIAEVASGGLFGVPTLYTTYSRATAYLPTSRYTVSYILVEAKTSADIARIKSEVARLGYLALTREEFIQRISDFYKYQTGIGTNILLMTVISFIVGLSISGQTFYTFILENLDKFGALKAIGAKSSELIAMIMFQAGFTALTGYGLGIGLCTLLIGLAKWRLPGYAALITWWNLGIALAMVMVIAAVSSFIGARKVLRIEPFDIFRG</sequence>
<feature type="transmembrane region" description="Helical" evidence="7">
    <location>
        <begin position="299"/>
        <end position="328"/>
    </location>
</feature>
<keyword evidence="2" id="KW-0813">Transport</keyword>
<gene>
    <name evidence="10" type="ORF">JJB74_04890</name>
</gene>
<dbReference type="PANTHER" id="PTHR43738">
    <property type="entry name" value="ABC TRANSPORTER, MEMBRANE PROTEIN"/>
    <property type="match status" value="1"/>
</dbReference>
<evidence type="ECO:0000256" key="6">
    <source>
        <dbReference type="ARBA" id="ARBA00023136"/>
    </source>
</evidence>
<dbReference type="GO" id="GO:0005886">
    <property type="term" value="C:plasma membrane"/>
    <property type="evidence" value="ECO:0007669"/>
    <property type="project" value="UniProtKB-SubCell"/>
</dbReference>
<accession>A0A934SRQ6</accession>
<feature type="transmembrane region" description="Helical" evidence="7">
    <location>
        <begin position="256"/>
        <end position="279"/>
    </location>
</feature>
<dbReference type="PANTHER" id="PTHR43738:SF1">
    <property type="entry name" value="HEMIN TRANSPORT SYSTEM PERMEASE PROTEIN HRTB-RELATED"/>
    <property type="match status" value="1"/>
</dbReference>
<dbReference type="InterPro" id="IPR003838">
    <property type="entry name" value="ABC3_permease_C"/>
</dbReference>
<evidence type="ECO:0000256" key="7">
    <source>
        <dbReference type="SAM" id="Phobius"/>
    </source>
</evidence>
<protein>
    <submittedName>
        <fullName evidence="10">ABC transporter permease</fullName>
    </submittedName>
</protein>
<dbReference type="AlphaFoldDB" id="A0A934SRQ6"/>